<feature type="transmembrane region" description="Helical" evidence="1">
    <location>
        <begin position="79"/>
        <end position="98"/>
    </location>
</feature>
<name>A0ABD5VAJ8_9EURY</name>
<evidence type="ECO:0000313" key="3">
    <source>
        <dbReference type="Proteomes" id="UP001596395"/>
    </source>
</evidence>
<dbReference type="EMBL" id="JBHSXN010000001">
    <property type="protein sequence ID" value="MFC6952615.1"/>
    <property type="molecule type" value="Genomic_DNA"/>
</dbReference>
<protein>
    <recommendedName>
        <fullName evidence="4">VanZ like family protein</fullName>
    </recommendedName>
</protein>
<keyword evidence="1" id="KW-0472">Membrane</keyword>
<keyword evidence="3" id="KW-1185">Reference proteome</keyword>
<dbReference type="Proteomes" id="UP001596395">
    <property type="component" value="Unassembled WGS sequence"/>
</dbReference>
<evidence type="ECO:0008006" key="4">
    <source>
        <dbReference type="Google" id="ProtNLM"/>
    </source>
</evidence>
<feature type="transmembrane region" description="Helical" evidence="1">
    <location>
        <begin position="21"/>
        <end position="39"/>
    </location>
</feature>
<feature type="transmembrane region" description="Helical" evidence="1">
    <location>
        <begin position="51"/>
        <end position="67"/>
    </location>
</feature>
<reference evidence="2 3" key="1">
    <citation type="journal article" date="2019" name="Int. J. Syst. Evol. Microbiol.">
        <title>The Global Catalogue of Microorganisms (GCM) 10K type strain sequencing project: providing services to taxonomists for standard genome sequencing and annotation.</title>
        <authorList>
            <consortium name="The Broad Institute Genomics Platform"/>
            <consortium name="The Broad Institute Genome Sequencing Center for Infectious Disease"/>
            <person name="Wu L."/>
            <person name="Ma J."/>
        </authorList>
    </citation>
    <scope>NUCLEOTIDE SEQUENCE [LARGE SCALE GENOMIC DNA]</scope>
    <source>
        <strain evidence="2 3">GX26</strain>
    </source>
</reference>
<gene>
    <name evidence="2" type="ORF">ACFQGB_07035</name>
</gene>
<evidence type="ECO:0000313" key="2">
    <source>
        <dbReference type="EMBL" id="MFC6952615.1"/>
    </source>
</evidence>
<keyword evidence="1" id="KW-0812">Transmembrane</keyword>
<accession>A0ABD5VAJ8</accession>
<sequence>MADAATDPHETDAPDVTPFRVLSLWFALTLSVGALAQLALDPVLEPQQRTVAGNALALLVAVATLRARPRVSADPAWRAGGVGIGLAMLALATDEILTHLTASGTGLDVLGSRFVAVPLGLAVGVVVEYHRNRRGSS</sequence>
<dbReference type="RefSeq" id="WP_336349579.1">
    <property type="nucleotide sequence ID" value="NZ_JAZAQL010000001.1"/>
</dbReference>
<evidence type="ECO:0000256" key="1">
    <source>
        <dbReference type="SAM" id="Phobius"/>
    </source>
</evidence>
<keyword evidence="1" id="KW-1133">Transmembrane helix</keyword>
<comment type="caution">
    <text evidence="2">The sequence shown here is derived from an EMBL/GenBank/DDBJ whole genome shotgun (WGS) entry which is preliminary data.</text>
</comment>
<proteinExistence type="predicted"/>
<feature type="transmembrane region" description="Helical" evidence="1">
    <location>
        <begin position="110"/>
        <end position="129"/>
    </location>
</feature>
<organism evidence="2 3">
    <name type="scientific">Halorubellus litoreus</name>
    <dbReference type="NCBI Taxonomy" id="755308"/>
    <lineage>
        <taxon>Archaea</taxon>
        <taxon>Methanobacteriati</taxon>
        <taxon>Methanobacteriota</taxon>
        <taxon>Stenosarchaea group</taxon>
        <taxon>Halobacteria</taxon>
        <taxon>Halobacteriales</taxon>
        <taxon>Halorubellaceae</taxon>
        <taxon>Halorubellus</taxon>
    </lineage>
</organism>
<dbReference type="AlphaFoldDB" id="A0ABD5VAJ8"/>